<evidence type="ECO:0000313" key="1">
    <source>
        <dbReference type="EMBL" id="MQS14768.1"/>
    </source>
</evidence>
<proteinExistence type="predicted"/>
<reference evidence="1 3" key="1">
    <citation type="submission" date="2019-09" db="EMBL/GenBank/DDBJ databases">
        <title>Genome Sequences of Streptomyces kaniharaensis ATCC 21070.</title>
        <authorList>
            <person name="Zhu W."/>
            <person name="De Crecy-Lagard V."/>
            <person name="Richards N.G."/>
        </authorList>
    </citation>
    <scope>NUCLEOTIDE SEQUENCE [LARGE SCALE GENOMIC DNA]</scope>
    <source>
        <strain evidence="1 3">SF-557</strain>
    </source>
</reference>
<dbReference type="Proteomes" id="UP000450000">
    <property type="component" value="Unassembled WGS sequence"/>
</dbReference>
<evidence type="ECO:0000313" key="3">
    <source>
        <dbReference type="Proteomes" id="UP000450000"/>
    </source>
</evidence>
<organism evidence="1 3">
    <name type="scientific">Streptomyces kaniharaensis</name>
    <dbReference type="NCBI Taxonomy" id="212423"/>
    <lineage>
        <taxon>Bacteria</taxon>
        <taxon>Bacillati</taxon>
        <taxon>Actinomycetota</taxon>
        <taxon>Actinomycetes</taxon>
        <taxon>Kitasatosporales</taxon>
        <taxon>Streptomycetaceae</taxon>
        <taxon>Streptomyces</taxon>
    </lineage>
</organism>
<evidence type="ECO:0000313" key="2">
    <source>
        <dbReference type="EMBL" id="MQS16604.1"/>
    </source>
</evidence>
<protein>
    <submittedName>
        <fullName evidence="1">Uncharacterized protein</fullName>
    </submittedName>
</protein>
<sequence length="98" mass="10990">MADDMEIERYRHETVELTVGELLEALSELPAEAPIRIDVPLSPRSGETRDSVDSGVSHFVVSGVVLHDADYLYRDEVVLQADFCSAWYVRPVTPRDEG</sequence>
<accession>A0A6N7KWW0</accession>
<keyword evidence="3" id="KW-1185">Reference proteome</keyword>
<dbReference type="OrthoDB" id="5196014at2"/>
<name>A0A6N7KWW0_9ACTN</name>
<comment type="caution">
    <text evidence="1">The sequence shown here is derived from an EMBL/GenBank/DDBJ whole genome shotgun (WGS) entry which is preliminary data.</text>
</comment>
<dbReference type="EMBL" id="WBOF01000001">
    <property type="protein sequence ID" value="MQS14768.1"/>
    <property type="molecule type" value="Genomic_DNA"/>
</dbReference>
<gene>
    <name evidence="1" type="ORF">F7Q99_21515</name>
    <name evidence="2" type="ORF">F7Q99_31565</name>
</gene>
<dbReference type="AlphaFoldDB" id="A0A6N7KWW0"/>
<dbReference type="EMBL" id="WBOF01000003">
    <property type="protein sequence ID" value="MQS16604.1"/>
    <property type="molecule type" value="Genomic_DNA"/>
</dbReference>
<dbReference type="RefSeq" id="WP_153463825.1">
    <property type="nucleotide sequence ID" value="NZ_WBOF01000001.1"/>
</dbReference>